<keyword evidence="4" id="KW-1185">Reference proteome</keyword>
<evidence type="ECO:0000313" key="3">
    <source>
        <dbReference type="EMBL" id="KAJ8611488.1"/>
    </source>
</evidence>
<name>A0AAD7ULZ6_9STRA</name>
<evidence type="ECO:0000256" key="1">
    <source>
        <dbReference type="SAM" id="SignalP"/>
    </source>
</evidence>
<dbReference type="InterPro" id="IPR026913">
    <property type="entry name" value="METTL24"/>
</dbReference>
<feature type="domain" description="Methyltransferase" evidence="2">
    <location>
        <begin position="75"/>
        <end position="197"/>
    </location>
</feature>
<feature type="signal peptide" evidence="1">
    <location>
        <begin position="1"/>
        <end position="17"/>
    </location>
</feature>
<dbReference type="AlphaFoldDB" id="A0AAD7ULZ6"/>
<protein>
    <recommendedName>
        <fullName evidence="2">Methyltransferase domain-containing protein</fullName>
    </recommendedName>
</protein>
<comment type="caution">
    <text evidence="3">The sequence shown here is derived from an EMBL/GenBank/DDBJ whole genome shotgun (WGS) entry which is preliminary data.</text>
</comment>
<feature type="chain" id="PRO_5042053826" description="Methyltransferase domain-containing protein" evidence="1">
    <location>
        <begin position="18"/>
        <end position="426"/>
    </location>
</feature>
<dbReference type="InterPro" id="IPR025714">
    <property type="entry name" value="Methyltranfer_dom"/>
</dbReference>
<evidence type="ECO:0000313" key="4">
    <source>
        <dbReference type="Proteomes" id="UP001230188"/>
    </source>
</evidence>
<dbReference type="PANTHER" id="PTHR32026">
    <property type="entry name" value="METHYLTRANSFERASE-LIKE PROTEIN 24"/>
    <property type="match status" value="1"/>
</dbReference>
<proteinExistence type="predicted"/>
<reference evidence="3" key="1">
    <citation type="submission" date="2023-01" db="EMBL/GenBank/DDBJ databases">
        <title>Metagenome sequencing of chrysophaentin producing Chrysophaeum taylorii.</title>
        <authorList>
            <person name="Davison J."/>
            <person name="Bewley C."/>
        </authorList>
    </citation>
    <scope>NUCLEOTIDE SEQUENCE</scope>
    <source>
        <strain evidence="3">NIES-1699</strain>
    </source>
</reference>
<gene>
    <name evidence="3" type="ORF">CTAYLR_005167</name>
</gene>
<accession>A0AAD7ULZ6</accession>
<evidence type="ECO:0000259" key="2">
    <source>
        <dbReference type="Pfam" id="PF13383"/>
    </source>
</evidence>
<dbReference type="Pfam" id="PF13383">
    <property type="entry name" value="Methyltransf_22"/>
    <property type="match status" value="1"/>
</dbReference>
<dbReference type="Proteomes" id="UP001230188">
    <property type="component" value="Unassembled WGS sequence"/>
</dbReference>
<organism evidence="3 4">
    <name type="scientific">Chrysophaeum taylorii</name>
    <dbReference type="NCBI Taxonomy" id="2483200"/>
    <lineage>
        <taxon>Eukaryota</taxon>
        <taxon>Sar</taxon>
        <taxon>Stramenopiles</taxon>
        <taxon>Ochrophyta</taxon>
        <taxon>Pelagophyceae</taxon>
        <taxon>Pelagomonadales</taxon>
        <taxon>Pelagomonadaceae</taxon>
        <taxon>Chrysophaeum</taxon>
    </lineage>
</organism>
<keyword evidence="1" id="KW-0732">Signal</keyword>
<dbReference type="EMBL" id="JAQMWT010000074">
    <property type="protein sequence ID" value="KAJ8611488.1"/>
    <property type="molecule type" value="Genomic_DNA"/>
</dbReference>
<sequence>MRSLLIVLVSRVTARLATEPKIHARHDRYFGVLARYLVDVPASCGLVELGSGDDTKRTCLDLIPSTDPSSPRYAEGADCVVISVGSRNSYIYEEAVIRETACRVHTFDCTITPQVPEFLEQSRRFYFHRVCLGEEDRGLYVRYETMAAMVNGTEPGVIAALKMDIEGWEYAALENMGDAPPPQISVELHGVTHARYEAPGFVPAHDRAVVPHFQDIFLPELFENLKNLKLADRNDNPFCAHCSEVLFLRSDVYGGPATTTTTTRGPSSLMEKYGRLTSKRCDGRPCPNLLRKIVQARPSRHPFKSVYARDDVILVCVASFDVQFLDSVVALVESNPKIQRVRVLGDGDKVVGRLISKLGGTVVAYHLSSSFDDDLVHVHAARHLAVQTGFPEAALYASLASNSLYVNPDLKATLSPSFLDVSPITI</sequence>
<dbReference type="PANTHER" id="PTHR32026:SF10">
    <property type="entry name" value="METHYLTRANSFERASE-LIKE PROTEIN 24-RELATED"/>
    <property type="match status" value="1"/>
</dbReference>